<comment type="catalytic activity">
    <reaction evidence="8">
        <text>serotonin + (5Z,8Z,11Z,14Z)-eicosatetraenoyl-CoA = N-[(5Z,8Z,11Z,14Z)-eicosatetraenoyl]-serotonin + CoA + H(+)</text>
        <dbReference type="Rhea" id="RHEA:51396"/>
        <dbReference type="ChEBI" id="CHEBI:15378"/>
        <dbReference type="ChEBI" id="CHEBI:57287"/>
        <dbReference type="ChEBI" id="CHEBI:57368"/>
        <dbReference type="ChEBI" id="CHEBI:132255"/>
        <dbReference type="ChEBI" id="CHEBI:350546"/>
    </reaction>
    <physiologicalReaction direction="left-to-right" evidence="8">
        <dbReference type="Rhea" id="RHEA:51397"/>
    </physiologicalReaction>
</comment>
<evidence type="ECO:0000256" key="9">
    <source>
        <dbReference type="ARBA" id="ARBA00051711"/>
    </source>
</evidence>
<evidence type="ECO:0000256" key="4">
    <source>
        <dbReference type="ARBA" id="ARBA00038182"/>
    </source>
</evidence>
<dbReference type="PANTHER" id="PTHR20905">
    <property type="entry name" value="N-ACETYLTRANSFERASE-RELATED"/>
    <property type="match status" value="1"/>
</dbReference>
<protein>
    <recommendedName>
        <fullName evidence="5">aralkylamine N-acetyltransferase</fullName>
        <ecNumber evidence="5">2.3.1.87</ecNumber>
    </recommendedName>
</protein>
<comment type="catalytic activity">
    <reaction evidence="10">
        <text>serotonin + (9Z)-octadecenoyl-CoA = N-(9Z-octadecenoyl)-serotonin + CoA + H(+)</text>
        <dbReference type="Rhea" id="RHEA:51392"/>
        <dbReference type="ChEBI" id="CHEBI:15378"/>
        <dbReference type="ChEBI" id="CHEBI:57287"/>
        <dbReference type="ChEBI" id="CHEBI:57387"/>
        <dbReference type="ChEBI" id="CHEBI:134064"/>
        <dbReference type="ChEBI" id="CHEBI:350546"/>
    </reaction>
    <physiologicalReaction direction="left-to-right" evidence="10">
        <dbReference type="Rhea" id="RHEA:51393"/>
    </physiologicalReaction>
</comment>
<organism evidence="14 15">
    <name type="scientific">Pyrocoelia pectoralis</name>
    <dbReference type="NCBI Taxonomy" id="417401"/>
    <lineage>
        <taxon>Eukaryota</taxon>
        <taxon>Metazoa</taxon>
        <taxon>Ecdysozoa</taxon>
        <taxon>Arthropoda</taxon>
        <taxon>Hexapoda</taxon>
        <taxon>Insecta</taxon>
        <taxon>Pterygota</taxon>
        <taxon>Neoptera</taxon>
        <taxon>Endopterygota</taxon>
        <taxon>Coleoptera</taxon>
        <taxon>Polyphaga</taxon>
        <taxon>Elateriformia</taxon>
        <taxon>Elateroidea</taxon>
        <taxon>Lampyridae</taxon>
        <taxon>Lampyrinae</taxon>
        <taxon>Pyrocoelia</taxon>
    </lineage>
</organism>
<comment type="catalytic activity">
    <reaction evidence="9">
        <text>dopamine + acetyl-CoA = N-acetyldopamine + CoA + H(+)</text>
        <dbReference type="Rhea" id="RHEA:51388"/>
        <dbReference type="ChEBI" id="CHEBI:15378"/>
        <dbReference type="ChEBI" id="CHEBI:57287"/>
        <dbReference type="ChEBI" id="CHEBI:57288"/>
        <dbReference type="ChEBI" id="CHEBI:59905"/>
        <dbReference type="ChEBI" id="CHEBI:125678"/>
    </reaction>
    <physiologicalReaction direction="left-to-right" evidence="9">
        <dbReference type="Rhea" id="RHEA:51389"/>
    </physiologicalReaction>
</comment>
<evidence type="ECO:0000256" key="1">
    <source>
        <dbReference type="ARBA" id="ARBA00022679"/>
    </source>
</evidence>
<dbReference type="EMBL" id="JAVRBK010000001">
    <property type="protein sequence ID" value="KAK5649310.1"/>
    <property type="molecule type" value="Genomic_DNA"/>
</dbReference>
<keyword evidence="15" id="KW-1185">Reference proteome</keyword>
<evidence type="ECO:0000256" key="13">
    <source>
        <dbReference type="ARBA" id="ARBA00052491"/>
    </source>
</evidence>
<evidence type="ECO:0000256" key="11">
    <source>
        <dbReference type="ARBA" id="ARBA00052178"/>
    </source>
</evidence>
<evidence type="ECO:0000256" key="12">
    <source>
        <dbReference type="ARBA" id="ARBA00052335"/>
    </source>
</evidence>
<evidence type="ECO:0000256" key="5">
    <source>
        <dbReference type="ARBA" id="ARBA00039114"/>
    </source>
</evidence>
<comment type="catalytic activity">
    <reaction evidence="7">
        <text>serotonin + octadecanoyl-CoA = N-octadecanoyl-serotonin + CoA + H(+)</text>
        <dbReference type="Rhea" id="RHEA:51400"/>
        <dbReference type="ChEBI" id="CHEBI:15378"/>
        <dbReference type="ChEBI" id="CHEBI:57287"/>
        <dbReference type="ChEBI" id="CHEBI:57394"/>
        <dbReference type="ChEBI" id="CHEBI:134065"/>
        <dbReference type="ChEBI" id="CHEBI:350546"/>
    </reaction>
    <physiologicalReaction direction="left-to-right" evidence="7">
        <dbReference type="Rhea" id="RHEA:51401"/>
    </physiologicalReaction>
</comment>
<accession>A0AAN7ZJ89</accession>
<evidence type="ECO:0000256" key="2">
    <source>
        <dbReference type="ARBA" id="ARBA00023315"/>
    </source>
</evidence>
<comment type="catalytic activity">
    <reaction evidence="6">
        <text>dopamine + (9Z)-octadecenoyl-CoA = N-(9Z-octadecanoyl)-dopamine + CoA + H(+)</text>
        <dbReference type="Rhea" id="RHEA:51380"/>
        <dbReference type="ChEBI" id="CHEBI:15378"/>
        <dbReference type="ChEBI" id="CHEBI:31883"/>
        <dbReference type="ChEBI" id="CHEBI:57287"/>
        <dbReference type="ChEBI" id="CHEBI:57387"/>
        <dbReference type="ChEBI" id="CHEBI:59905"/>
    </reaction>
    <physiologicalReaction direction="left-to-right" evidence="6">
        <dbReference type="Rhea" id="RHEA:51381"/>
    </physiologicalReaction>
</comment>
<name>A0AAN7ZJ89_9COLE</name>
<proteinExistence type="inferred from homology"/>
<reference evidence="14 15" key="1">
    <citation type="journal article" date="2024" name="Insects">
        <title>An Improved Chromosome-Level Genome Assembly of the Firefly Pyrocoelia pectoralis.</title>
        <authorList>
            <person name="Fu X."/>
            <person name="Meyer-Rochow V.B."/>
            <person name="Ballantyne L."/>
            <person name="Zhu X."/>
        </authorList>
    </citation>
    <scope>NUCLEOTIDE SEQUENCE [LARGE SCALE GENOMIC DNA]</scope>
    <source>
        <strain evidence="14">XCY_ONT2</strain>
    </source>
</reference>
<evidence type="ECO:0000256" key="7">
    <source>
        <dbReference type="ARBA" id="ARBA00050849"/>
    </source>
</evidence>
<gene>
    <name evidence="14" type="ORF">RI129_000339</name>
</gene>
<sequence length="256" mass="29912">MRFLFFKSKLFSSVLQQKTKTCNRTLLGWGQKKTVENPFLILRAQRQEYGCIMEMMWRFYYPDEPTVASLGLGHKYNPIFDEEALRCLTEGYSFVAKCKYTGDIVGACINNTACPWDPDQLDQMAKTMKDVNLRQLYHFYSYVQRAPLLWQQFGTTKIFEMNMVFVRREDRKRGVCKLLLDASRKFGADCGYNVIRCDATNFYTDKICEKLKMKMIYSIPYCSYTGLDPAHTPLIKAPHPHTGVRIYVDLPFSQHK</sequence>
<comment type="catalytic activity">
    <reaction evidence="13">
        <text>serotonin + acetyl-CoA = N-acetylserotonin + CoA + H(+)</text>
        <dbReference type="Rhea" id="RHEA:25217"/>
        <dbReference type="ChEBI" id="CHEBI:15378"/>
        <dbReference type="ChEBI" id="CHEBI:17697"/>
        <dbReference type="ChEBI" id="CHEBI:57287"/>
        <dbReference type="ChEBI" id="CHEBI:57288"/>
        <dbReference type="ChEBI" id="CHEBI:350546"/>
        <dbReference type="EC" id="2.3.1.87"/>
    </reaction>
    <physiologicalReaction direction="left-to-right" evidence="13">
        <dbReference type="Rhea" id="RHEA:25218"/>
    </physiologicalReaction>
</comment>
<dbReference type="Gene3D" id="3.40.630.30">
    <property type="match status" value="1"/>
</dbReference>
<evidence type="ECO:0000313" key="15">
    <source>
        <dbReference type="Proteomes" id="UP001329430"/>
    </source>
</evidence>
<evidence type="ECO:0000256" key="6">
    <source>
        <dbReference type="ARBA" id="ARBA00050189"/>
    </source>
</evidence>
<dbReference type="SUPFAM" id="SSF55729">
    <property type="entry name" value="Acyl-CoA N-acyltransferases (Nat)"/>
    <property type="match status" value="1"/>
</dbReference>
<comment type="similarity">
    <text evidence="4">Belongs to the acetyltransferase family. AANAT subfamily.</text>
</comment>
<dbReference type="InterPro" id="IPR016181">
    <property type="entry name" value="Acyl_CoA_acyltransferase"/>
</dbReference>
<dbReference type="PANTHER" id="PTHR20905:SF1">
    <property type="entry name" value="AT07410P-RELATED"/>
    <property type="match status" value="1"/>
</dbReference>
<keyword evidence="2" id="KW-0012">Acyltransferase</keyword>
<comment type="caution">
    <text evidence="14">The sequence shown here is derived from an EMBL/GenBank/DDBJ whole genome shotgun (WGS) entry which is preliminary data.</text>
</comment>
<evidence type="ECO:0000256" key="3">
    <source>
        <dbReference type="ARBA" id="ARBA00037926"/>
    </source>
</evidence>
<dbReference type="EC" id="2.3.1.87" evidence="5"/>
<evidence type="ECO:0000256" key="10">
    <source>
        <dbReference type="ARBA" id="ARBA00051823"/>
    </source>
</evidence>
<evidence type="ECO:0000313" key="14">
    <source>
        <dbReference type="EMBL" id="KAK5649310.1"/>
    </source>
</evidence>
<keyword evidence="1" id="KW-0808">Transferase</keyword>
<dbReference type="AlphaFoldDB" id="A0AAN7ZJ89"/>
<dbReference type="GO" id="GO:0004059">
    <property type="term" value="F:aralkylamine N-acetyltransferase activity"/>
    <property type="evidence" value="ECO:0007669"/>
    <property type="project" value="UniProtKB-EC"/>
</dbReference>
<evidence type="ECO:0000256" key="8">
    <source>
        <dbReference type="ARBA" id="ARBA00051284"/>
    </source>
</evidence>
<comment type="catalytic activity">
    <reaction evidence="12">
        <text>dopamine + hexadecanoyl-CoA = N-hexadecanoyl-dopamine + CoA + H(+)</text>
        <dbReference type="Rhea" id="RHEA:51376"/>
        <dbReference type="ChEBI" id="CHEBI:15378"/>
        <dbReference type="ChEBI" id="CHEBI:57287"/>
        <dbReference type="ChEBI" id="CHEBI:57379"/>
        <dbReference type="ChEBI" id="CHEBI:59905"/>
        <dbReference type="ChEBI" id="CHEBI:134058"/>
    </reaction>
    <physiologicalReaction direction="left-to-right" evidence="12">
        <dbReference type="Rhea" id="RHEA:51377"/>
    </physiologicalReaction>
</comment>
<dbReference type="Proteomes" id="UP001329430">
    <property type="component" value="Chromosome 1"/>
</dbReference>
<dbReference type="FunFam" id="3.40.630.30:FF:000046">
    <property type="entry name" value="Dopamine N-acetyltransferase"/>
    <property type="match status" value="1"/>
</dbReference>
<comment type="catalytic activity">
    <reaction evidence="11">
        <text>serotonin + hexadecanoyl-CoA = N-hexadecanoyl-serotonin + CoA + H(+)</text>
        <dbReference type="Rhea" id="RHEA:51384"/>
        <dbReference type="ChEBI" id="CHEBI:15378"/>
        <dbReference type="ChEBI" id="CHEBI:57287"/>
        <dbReference type="ChEBI" id="CHEBI:57379"/>
        <dbReference type="ChEBI" id="CHEBI:134059"/>
        <dbReference type="ChEBI" id="CHEBI:350546"/>
    </reaction>
    <physiologicalReaction direction="left-to-right" evidence="11">
        <dbReference type="Rhea" id="RHEA:51385"/>
    </physiologicalReaction>
</comment>
<comment type="pathway">
    <text evidence="3">Aromatic compound metabolism; melatonin biosynthesis; melatonin from serotonin: step 1/2.</text>
</comment>